<dbReference type="SUPFAM" id="SSF55961">
    <property type="entry name" value="Bet v1-like"/>
    <property type="match status" value="1"/>
</dbReference>
<dbReference type="InterPro" id="IPR019587">
    <property type="entry name" value="Polyketide_cyclase/dehydratase"/>
</dbReference>
<protein>
    <submittedName>
        <fullName evidence="2">SRPBCC family protein</fullName>
    </submittedName>
</protein>
<evidence type="ECO:0000313" key="3">
    <source>
        <dbReference type="Proteomes" id="UP001596150"/>
    </source>
</evidence>
<organism evidence="2 3">
    <name type="scientific">Kaistia terrae</name>
    <dbReference type="NCBI Taxonomy" id="537017"/>
    <lineage>
        <taxon>Bacteria</taxon>
        <taxon>Pseudomonadati</taxon>
        <taxon>Pseudomonadota</taxon>
        <taxon>Alphaproteobacteria</taxon>
        <taxon>Hyphomicrobiales</taxon>
        <taxon>Kaistiaceae</taxon>
        <taxon>Kaistia</taxon>
    </lineage>
</organism>
<evidence type="ECO:0000256" key="1">
    <source>
        <dbReference type="SAM" id="SignalP"/>
    </source>
</evidence>
<sequence>MLKVILIAAIVLVVAAGAVLAYAATRPDTFRVERQARIQAPADKIFPLINDFHNWTQWSPYETVDPTMQRSYAGATSGKGAVYEWSGTGKVGAGRMEIADASPPSRVEIDLSFTRPFEARNVAAFTLEPDGDATRVSWSMDGATPFLGKVIGLFIDMDKMIGRDFETGLANLKTVTETR</sequence>
<dbReference type="Proteomes" id="UP001596150">
    <property type="component" value="Unassembled WGS sequence"/>
</dbReference>
<reference evidence="3" key="1">
    <citation type="journal article" date="2019" name="Int. J. Syst. Evol. Microbiol.">
        <title>The Global Catalogue of Microorganisms (GCM) 10K type strain sequencing project: providing services to taxonomists for standard genome sequencing and annotation.</title>
        <authorList>
            <consortium name="The Broad Institute Genomics Platform"/>
            <consortium name="The Broad Institute Genome Sequencing Center for Infectious Disease"/>
            <person name="Wu L."/>
            <person name="Ma J."/>
        </authorList>
    </citation>
    <scope>NUCLEOTIDE SEQUENCE [LARGE SCALE GENOMIC DNA]</scope>
    <source>
        <strain evidence="3">KACC 12633</strain>
    </source>
</reference>
<keyword evidence="1" id="KW-0732">Signal</keyword>
<proteinExistence type="predicted"/>
<dbReference type="CDD" id="cd07818">
    <property type="entry name" value="SRPBCC_1"/>
    <property type="match status" value="1"/>
</dbReference>
<feature type="chain" id="PRO_5045849955" evidence="1">
    <location>
        <begin position="24"/>
        <end position="179"/>
    </location>
</feature>
<keyword evidence="3" id="KW-1185">Reference proteome</keyword>
<comment type="caution">
    <text evidence="2">The sequence shown here is derived from an EMBL/GenBank/DDBJ whole genome shotgun (WGS) entry which is preliminary data.</text>
</comment>
<accession>A0ABW0PSZ3</accession>
<name>A0ABW0PSZ3_9HYPH</name>
<evidence type="ECO:0000313" key="2">
    <source>
        <dbReference type="EMBL" id="MFC5514827.1"/>
    </source>
</evidence>
<gene>
    <name evidence="2" type="ORF">ACFPP9_03510</name>
</gene>
<dbReference type="RefSeq" id="WP_266342848.1">
    <property type="nucleotide sequence ID" value="NZ_JAPKNH010000002.1"/>
</dbReference>
<dbReference type="InterPro" id="IPR023393">
    <property type="entry name" value="START-like_dom_sf"/>
</dbReference>
<dbReference type="EMBL" id="JBHSML010000002">
    <property type="protein sequence ID" value="MFC5514827.1"/>
    <property type="molecule type" value="Genomic_DNA"/>
</dbReference>
<dbReference type="Gene3D" id="3.30.530.20">
    <property type="match status" value="1"/>
</dbReference>
<dbReference type="Pfam" id="PF10604">
    <property type="entry name" value="Polyketide_cyc2"/>
    <property type="match status" value="1"/>
</dbReference>
<feature type="signal peptide" evidence="1">
    <location>
        <begin position="1"/>
        <end position="23"/>
    </location>
</feature>